<dbReference type="OrthoDB" id="10007406at2759"/>
<dbReference type="PANTHER" id="PTHR33960:SF1">
    <property type="entry name" value="SIMILAR TO KIAA0825 PROTEIN"/>
    <property type="match status" value="1"/>
</dbReference>
<reference evidence="1" key="1">
    <citation type="submission" date="2021-01" db="UniProtKB">
        <authorList>
            <consortium name="EnsemblMetazoa"/>
        </authorList>
    </citation>
    <scope>IDENTIFICATION</scope>
</reference>
<organism evidence="1 2">
    <name type="scientific">Clytia hemisphaerica</name>
    <dbReference type="NCBI Taxonomy" id="252671"/>
    <lineage>
        <taxon>Eukaryota</taxon>
        <taxon>Metazoa</taxon>
        <taxon>Cnidaria</taxon>
        <taxon>Hydrozoa</taxon>
        <taxon>Hydroidolina</taxon>
        <taxon>Leptothecata</taxon>
        <taxon>Obeliida</taxon>
        <taxon>Clytiidae</taxon>
        <taxon>Clytia</taxon>
    </lineage>
</organism>
<dbReference type="Pfam" id="PF14906">
    <property type="entry name" value="DUF4495"/>
    <property type="match status" value="1"/>
</dbReference>
<dbReference type="RefSeq" id="XP_066924714.1">
    <property type="nucleotide sequence ID" value="XM_067068613.1"/>
</dbReference>
<accession>A0A7M5XB30</accession>
<dbReference type="InterPro" id="IPR027993">
    <property type="entry name" value="DUF4495"/>
</dbReference>
<keyword evidence="2" id="KW-1185">Reference proteome</keyword>
<evidence type="ECO:0000313" key="1">
    <source>
        <dbReference type="EnsemblMetazoa" id="CLYHEMP020694.1"/>
    </source>
</evidence>
<proteinExistence type="predicted"/>
<dbReference type="PANTHER" id="PTHR33960">
    <property type="entry name" value="SIMILAR TO KIAA0825 PROTEIN"/>
    <property type="match status" value="1"/>
</dbReference>
<dbReference type="Proteomes" id="UP000594262">
    <property type="component" value="Unplaced"/>
</dbReference>
<dbReference type="EnsemblMetazoa" id="CLYHEMT020694.1">
    <property type="protein sequence ID" value="CLYHEMP020694.1"/>
    <property type="gene ID" value="CLYHEMG020694"/>
</dbReference>
<dbReference type="AlphaFoldDB" id="A0A7M5XB30"/>
<name>A0A7M5XB30_9CNID</name>
<evidence type="ECO:0000313" key="2">
    <source>
        <dbReference type="Proteomes" id="UP000594262"/>
    </source>
</evidence>
<dbReference type="GeneID" id="136812143"/>
<protein>
    <submittedName>
        <fullName evidence="1">Uncharacterized protein</fullName>
    </submittedName>
</protein>
<sequence length="1173" mass="136007">MTDSTMELVENVFEKILSSVALDIEELNQLRINIDAKLNDVETQLLQEESKTEDYLTSTNGNSQDHVCDFDSLALQCFLNNVIQAIERNPGQEDYVLSDVIEFCFMNKVALPSHTDDNRVIDNSSLHSIVDKDEEENFLIWKKICKQFRTGILHQMENQANSSKSLIEKHNYKVYLFELLLAIFPFDYVFEDYCQHQTSSLLANLSNSQSETKHESIFGKIGTAIIDLENIAKLQLDLIPDDYTLLQHFTVGEQKFISFKKLLESYDEIIKSQINTFLENYSKVGYNQINFDPALRSTTLVEASTFTAHDVKSFSSVFYILFNWSHGLKTIMKNISKTSSNNDFPIKEESSNGMMYDVFNWKKCFLACQPLLKKVIPMYVHCIFDLIVDTNSNAVLKPVAGKHYMNNPSIPKKISSVCERFLTLVKETIVFTTTSSDRENLQELSEATSTSLNEVFYNYLCQLDENLVECEGNLWKFYQIHCDVSMIIYQMHSYDSQNLINLSSRRGTFVSNLQLCENIFKKCQQKIIQYHLNVLNSSIVFDNHGNNWADEKPFSEGEQCSFTIQMYNFYVRGLVYDLKNTLSVQSAIEILRNIGGDMLKHFATYYSSVQTSYRRVKQFKGDLQVLISIYKWLLLVTSKSFPEITNVEHQSSNYWHVLCKQLYEIMIIICSPLSQVHEFLNDSSNKTHTSLNWYEALQAAPNQQDDSFILDWLCLQLSPNWTSFKFILLHQNGQLARLLVKHTDSLYQPLKTEKQFQSADNQLTRSSHSDTSTLLEPINSQILCKELFGVLYGGPKKPFLHFMASLIIEDDSKSFKISSGNQDLPLWLQLVSDILNPTIQRILNPALELLFAESKYKAKPSFQFTKLQTLPCGCATIPTKESDKFLTGSNLLHKCLMETLQSLVDNFPLLPTRIWDVLVYIKNNPKFSQSWIKLPNLGTKILASILYNWLLRRENMEQTGLLWQDTCDKIHSFAELLWHIIYNLTFDVTENPNISMEIQRNLQSTGNIIQKQLGKLHEYFDKELLEYDADTPYLVDFSKPNLQDGIEISKAEMESLRFLSKIMQINQSTIKQLLQDPDRNIHVQDNLTITKRNQMFEFFQPIEQHRIVNQEEINHFELLEGHVDWDRLIPSVPLSKWRALIYNRFEFQEGSKDILTPEEKEQVEFINMKFTSE</sequence>